<comment type="similarity">
    <text evidence="1 6">Belongs to the methyltransferase superfamily. PrmA family.</text>
</comment>
<dbReference type="RefSeq" id="WP_131617137.1">
    <property type="nucleotide sequence ID" value="NZ_CP036532.1"/>
</dbReference>
<dbReference type="NCBIfam" id="NF001784">
    <property type="entry name" value="PRK00517.2-1"/>
    <property type="match status" value="1"/>
</dbReference>
<keyword evidence="4 6" id="KW-0808">Transferase</keyword>
<evidence type="ECO:0000256" key="5">
    <source>
        <dbReference type="ARBA" id="ARBA00022691"/>
    </source>
</evidence>
<accession>A0A4P6V3V2</accession>
<sequence length="290" mass="30885">MPQTRLFRTAPRIEAERLFETVESALEDDGVPAAIAETFDDSGIFEISLYADAGEVPGLRAKIAGALGVAEDALDFAEEPVPDIDWVTKSLEGLGAVRAGRFIVHGGHQRAAVTPGRIGIQIEAGQAFGTGHHGTTSGCLIMLDRLIARRRPARSLDLGAGSAVLAIAIAKRARTPVLATDIDPVATRVANANARLNGVAGLVRCETASGLAHRAFAERGPFDLIVANILARPLMVMAPAIARHLVPGGDLVLSGILTRQRRKVLAAYRQAGLRHCRTIERDGWVTLHLR</sequence>
<evidence type="ECO:0000313" key="7">
    <source>
        <dbReference type="EMBL" id="QBK31474.1"/>
    </source>
</evidence>
<dbReference type="Pfam" id="PF06325">
    <property type="entry name" value="PrmA"/>
    <property type="match status" value="1"/>
</dbReference>
<evidence type="ECO:0000256" key="1">
    <source>
        <dbReference type="ARBA" id="ARBA00009741"/>
    </source>
</evidence>
<keyword evidence="7" id="KW-0689">Ribosomal protein</keyword>
<reference evidence="7 8" key="1">
    <citation type="journal article" date="2017" name="Int. J. Syst. Evol. Microbiol.">
        <title>Roseitalea porphyridii gen. nov., sp. nov., isolated from a red alga, and reclassification of Hoeflea suaedae Chung et al. 2013 as Pseudohoeflea suaedae gen. nov., comb. nov.</title>
        <authorList>
            <person name="Hyeon J.W."/>
            <person name="Jeong S.E."/>
            <person name="Baek K."/>
            <person name="Jeon C.O."/>
        </authorList>
    </citation>
    <scope>NUCLEOTIDE SEQUENCE [LARGE SCALE GENOMIC DNA]</scope>
    <source>
        <strain evidence="7 8">MA7-20</strain>
    </source>
</reference>
<dbReference type="GO" id="GO:0008276">
    <property type="term" value="F:protein methyltransferase activity"/>
    <property type="evidence" value="ECO:0007669"/>
    <property type="project" value="UniProtKB-UniRule"/>
</dbReference>
<feature type="binding site" evidence="6">
    <location>
        <position position="228"/>
    </location>
    <ligand>
        <name>S-adenosyl-L-methionine</name>
        <dbReference type="ChEBI" id="CHEBI:59789"/>
    </ligand>
</feature>
<evidence type="ECO:0000256" key="2">
    <source>
        <dbReference type="ARBA" id="ARBA00022490"/>
    </source>
</evidence>
<evidence type="ECO:0000256" key="4">
    <source>
        <dbReference type="ARBA" id="ARBA00022679"/>
    </source>
</evidence>
<dbReference type="Proteomes" id="UP000293719">
    <property type="component" value="Chromosome"/>
</dbReference>
<dbReference type="PANTHER" id="PTHR43648:SF1">
    <property type="entry name" value="ELECTRON TRANSFER FLAVOPROTEIN BETA SUBUNIT LYSINE METHYLTRANSFERASE"/>
    <property type="match status" value="1"/>
</dbReference>
<dbReference type="GO" id="GO:0005840">
    <property type="term" value="C:ribosome"/>
    <property type="evidence" value="ECO:0007669"/>
    <property type="project" value="UniProtKB-KW"/>
</dbReference>
<comment type="catalytic activity">
    <reaction evidence="6">
        <text>L-lysyl-[protein] + 3 S-adenosyl-L-methionine = N(6),N(6),N(6)-trimethyl-L-lysyl-[protein] + 3 S-adenosyl-L-homocysteine + 3 H(+)</text>
        <dbReference type="Rhea" id="RHEA:54192"/>
        <dbReference type="Rhea" id="RHEA-COMP:9752"/>
        <dbReference type="Rhea" id="RHEA-COMP:13826"/>
        <dbReference type="ChEBI" id="CHEBI:15378"/>
        <dbReference type="ChEBI" id="CHEBI:29969"/>
        <dbReference type="ChEBI" id="CHEBI:57856"/>
        <dbReference type="ChEBI" id="CHEBI:59789"/>
        <dbReference type="ChEBI" id="CHEBI:61961"/>
    </reaction>
</comment>
<feature type="binding site" evidence="6">
    <location>
        <position position="159"/>
    </location>
    <ligand>
        <name>S-adenosyl-L-methionine</name>
        <dbReference type="ChEBI" id="CHEBI:59789"/>
    </ligand>
</feature>
<comment type="subcellular location">
    <subcellularLocation>
        <location evidence="6">Cytoplasm</location>
    </subcellularLocation>
</comment>
<dbReference type="HAMAP" id="MF_00735">
    <property type="entry name" value="Methyltr_PrmA"/>
    <property type="match status" value="1"/>
</dbReference>
<dbReference type="EC" id="2.1.1.-" evidence="6"/>
<keyword evidence="7" id="KW-0687">Ribonucleoprotein</keyword>
<feature type="binding site" evidence="6">
    <location>
        <position position="136"/>
    </location>
    <ligand>
        <name>S-adenosyl-L-methionine</name>
        <dbReference type="ChEBI" id="CHEBI:59789"/>
    </ligand>
</feature>
<comment type="function">
    <text evidence="6">Methylates ribosomal protein L11.</text>
</comment>
<dbReference type="InterPro" id="IPR029063">
    <property type="entry name" value="SAM-dependent_MTases_sf"/>
</dbReference>
<dbReference type="AlphaFoldDB" id="A0A4P6V3V2"/>
<dbReference type="GeneID" id="90768254"/>
<dbReference type="OrthoDB" id="9785995at2"/>
<dbReference type="PANTHER" id="PTHR43648">
    <property type="entry name" value="ELECTRON TRANSFER FLAVOPROTEIN BETA SUBUNIT LYSINE METHYLTRANSFERASE"/>
    <property type="match status" value="1"/>
</dbReference>
<dbReference type="GO" id="GO:0032259">
    <property type="term" value="P:methylation"/>
    <property type="evidence" value="ECO:0007669"/>
    <property type="project" value="UniProtKB-KW"/>
</dbReference>
<evidence type="ECO:0000256" key="6">
    <source>
        <dbReference type="HAMAP-Rule" id="MF_00735"/>
    </source>
</evidence>
<dbReference type="EMBL" id="CP036532">
    <property type="protein sequence ID" value="QBK31474.1"/>
    <property type="molecule type" value="Genomic_DNA"/>
</dbReference>
<evidence type="ECO:0000256" key="3">
    <source>
        <dbReference type="ARBA" id="ARBA00022603"/>
    </source>
</evidence>
<gene>
    <name evidence="6" type="primary">prmA</name>
    <name evidence="7" type="ORF">E0E05_13170</name>
</gene>
<dbReference type="InterPro" id="IPR050078">
    <property type="entry name" value="Ribosomal_L11_MeTrfase_PrmA"/>
</dbReference>
<evidence type="ECO:0000313" key="8">
    <source>
        <dbReference type="Proteomes" id="UP000293719"/>
    </source>
</evidence>
<dbReference type="KEGG" id="rpod:E0E05_13170"/>
<dbReference type="Gene3D" id="3.40.50.150">
    <property type="entry name" value="Vaccinia Virus protein VP39"/>
    <property type="match status" value="1"/>
</dbReference>
<organism evidence="7 8">
    <name type="scientific">Roseitalea porphyridii</name>
    <dbReference type="NCBI Taxonomy" id="1852022"/>
    <lineage>
        <taxon>Bacteria</taxon>
        <taxon>Pseudomonadati</taxon>
        <taxon>Pseudomonadota</taxon>
        <taxon>Alphaproteobacteria</taxon>
        <taxon>Hyphomicrobiales</taxon>
        <taxon>Ahrensiaceae</taxon>
        <taxon>Roseitalea</taxon>
    </lineage>
</organism>
<name>A0A4P6V3V2_9HYPH</name>
<dbReference type="SUPFAM" id="SSF53335">
    <property type="entry name" value="S-adenosyl-L-methionine-dependent methyltransferases"/>
    <property type="match status" value="1"/>
</dbReference>
<dbReference type="GO" id="GO:0005737">
    <property type="term" value="C:cytoplasm"/>
    <property type="evidence" value="ECO:0007669"/>
    <property type="project" value="UniProtKB-SubCell"/>
</dbReference>
<protein>
    <recommendedName>
        <fullName evidence="6">Ribosomal protein L11 methyltransferase</fullName>
        <shortName evidence="6">L11 Mtase</shortName>
        <ecNumber evidence="6">2.1.1.-</ecNumber>
    </recommendedName>
</protein>
<keyword evidence="5 6" id="KW-0949">S-adenosyl-L-methionine</keyword>
<keyword evidence="2 6" id="KW-0963">Cytoplasm</keyword>
<keyword evidence="3 6" id="KW-0489">Methyltransferase</keyword>
<dbReference type="CDD" id="cd02440">
    <property type="entry name" value="AdoMet_MTases"/>
    <property type="match status" value="1"/>
</dbReference>
<dbReference type="InterPro" id="IPR004498">
    <property type="entry name" value="Ribosomal_PrmA_MeTrfase"/>
</dbReference>
<feature type="binding site" evidence="6">
    <location>
        <position position="181"/>
    </location>
    <ligand>
        <name>S-adenosyl-L-methionine</name>
        <dbReference type="ChEBI" id="CHEBI:59789"/>
    </ligand>
</feature>
<keyword evidence="8" id="KW-1185">Reference proteome</keyword>
<proteinExistence type="inferred from homology"/>